<name>A0A517ZRT2_9PLAN</name>
<dbReference type="RefSeq" id="WP_145377597.1">
    <property type="nucleotide sequence ID" value="NZ_CP036276.1"/>
</dbReference>
<protein>
    <submittedName>
        <fullName evidence="2">Helix-turn-helix domain protein</fullName>
    </submittedName>
</protein>
<dbReference type="EMBL" id="CP036276">
    <property type="protein sequence ID" value="QDU45189.1"/>
    <property type="molecule type" value="Genomic_DNA"/>
</dbReference>
<dbReference type="InterPro" id="IPR009061">
    <property type="entry name" value="DNA-bd_dom_put_sf"/>
</dbReference>
<dbReference type="Proteomes" id="UP000319383">
    <property type="component" value="Chromosome"/>
</dbReference>
<keyword evidence="3" id="KW-1185">Reference proteome</keyword>
<organism evidence="2 3">
    <name type="scientific">Symmachiella dynata</name>
    <dbReference type="NCBI Taxonomy" id="2527995"/>
    <lineage>
        <taxon>Bacteria</taxon>
        <taxon>Pseudomonadati</taxon>
        <taxon>Planctomycetota</taxon>
        <taxon>Planctomycetia</taxon>
        <taxon>Planctomycetales</taxon>
        <taxon>Planctomycetaceae</taxon>
        <taxon>Symmachiella</taxon>
    </lineage>
</organism>
<feature type="domain" description="Helix-turn-helix" evidence="1">
    <location>
        <begin position="12"/>
        <end position="61"/>
    </location>
</feature>
<gene>
    <name evidence="2" type="ORF">Mal52_36800</name>
</gene>
<dbReference type="InterPro" id="IPR041657">
    <property type="entry name" value="HTH_17"/>
</dbReference>
<evidence type="ECO:0000313" key="3">
    <source>
        <dbReference type="Proteomes" id="UP000319383"/>
    </source>
</evidence>
<accession>A0A517ZRT2</accession>
<dbReference type="AlphaFoldDB" id="A0A517ZRT2"/>
<dbReference type="KEGG" id="sdyn:Mal52_36800"/>
<sequence>MPEQHGFDTSLLLTVEQVAQLLQVSPRSVWRLRSAGDLPKPVKIGGAVRWIGEELRHWIASGCPKPT</sequence>
<evidence type="ECO:0000259" key="1">
    <source>
        <dbReference type="Pfam" id="PF12728"/>
    </source>
</evidence>
<dbReference type="Gene3D" id="1.10.238.160">
    <property type="match status" value="1"/>
</dbReference>
<dbReference type="Pfam" id="PF12728">
    <property type="entry name" value="HTH_17"/>
    <property type="match status" value="1"/>
</dbReference>
<dbReference type="SUPFAM" id="SSF46955">
    <property type="entry name" value="Putative DNA-binding domain"/>
    <property type="match status" value="1"/>
</dbReference>
<proteinExistence type="predicted"/>
<reference evidence="2 3" key="1">
    <citation type="submission" date="2019-02" db="EMBL/GenBank/DDBJ databases">
        <title>Deep-cultivation of Planctomycetes and their phenomic and genomic characterization uncovers novel biology.</title>
        <authorList>
            <person name="Wiegand S."/>
            <person name="Jogler M."/>
            <person name="Boedeker C."/>
            <person name="Pinto D."/>
            <person name="Vollmers J."/>
            <person name="Rivas-Marin E."/>
            <person name="Kohn T."/>
            <person name="Peeters S.H."/>
            <person name="Heuer A."/>
            <person name="Rast P."/>
            <person name="Oberbeckmann S."/>
            <person name="Bunk B."/>
            <person name="Jeske O."/>
            <person name="Meyerdierks A."/>
            <person name="Storesund J.E."/>
            <person name="Kallscheuer N."/>
            <person name="Luecker S."/>
            <person name="Lage O.M."/>
            <person name="Pohl T."/>
            <person name="Merkel B.J."/>
            <person name="Hornburger P."/>
            <person name="Mueller R.-W."/>
            <person name="Bruemmer F."/>
            <person name="Labrenz M."/>
            <person name="Spormann A.M."/>
            <person name="Op den Camp H."/>
            <person name="Overmann J."/>
            <person name="Amann R."/>
            <person name="Jetten M.S.M."/>
            <person name="Mascher T."/>
            <person name="Medema M.H."/>
            <person name="Devos D.P."/>
            <person name="Kaster A.-K."/>
            <person name="Ovreas L."/>
            <person name="Rohde M."/>
            <person name="Galperin M.Y."/>
            <person name="Jogler C."/>
        </authorList>
    </citation>
    <scope>NUCLEOTIDE SEQUENCE [LARGE SCALE GENOMIC DNA]</scope>
    <source>
        <strain evidence="2 3">Mal52</strain>
    </source>
</reference>
<evidence type="ECO:0000313" key="2">
    <source>
        <dbReference type="EMBL" id="QDU45189.1"/>
    </source>
</evidence>